<dbReference type="InterPro" id="IPR018485">
    <property type="entry name" value="FGGY_C"/>
</dbReference>
<sequence>MLNFGNMHNSVWIGVDIGTTGVRAIAYQKNGVNLCDSNEFYPLETPYPDWAEQNPEIIYKATEKVIRDTANTLIYKGIPVSGIAISTVMHSFAPANEKRELLSNMITWADSRSVEIVNELKKDIKLTRNFYEKTCCPVHACYPFLKILWLKKTFPDVFSKMKYIYSLKDYVFEKLTNKWVIDKSSASASGLYNAHKMDWDEDILSFADIRKEQLPPVVSTTYSQKLTPDAAQRLNLPKGLPVVIGATDGVLVNVGIGAVKPGQLSATIGTSGAIRMLTKNPKVDKKNRTWCYNLTDDMWVAGGAINNGGIIMRWMRDKICHYNSRRLDDIDIDPYDLMTLKASKIPAGAEGLLLLPFFTGERAPYWNSELRGMFFGLSLNHSRSHMIRAAMEGICFSLNCVLTALKDFGKIEDIRVSGSFTKSTLWLQIISDIFGENITLPQNSEGAAFGAAVLGFIASGEMNSISDTANLIQSKKIYYPQKENFLTYKELFDIYNNLYQKLQPEFTRITTYQNQMYK</sequence>
<protein>
    <submittedName>
        <fullName evidence="7">Xylulose kinase</fullName>
        <ecNumber evidence="7">2.7.1.17</ecNumber>
    </submittedName>
</protein>
<reference evidence="7 8" key="1">
    <citation type="submission" date="2017-06" db="EMBL/GenBank/DDBJ databases">
        <authorList>
            <consortium name="Pathogen Informatics"/>
        </authorList>
    </citation>
    <scope>NUCLEOTIDE SEQUENCE [LARGE SCALE GENOMIC DNA]</scope>
    <source>
        <strain evidence="7 8">NCTC10570</strain>
    </source>
</reference>
<dbReference type="CDD" id="cd07770">
    <property type="entry name" value="ASKHA_NBD_FGGY_GntK"/>
    <property type="match status" value="1"/>
</dbReference>
<dbReference type="PROSITE" id="PS00445">
    <property type="entry name" value="FGGY_KINASES_2"/>
    <property type="match status" value="1"/>
</dbReference>
<dbReference type="Pfam" id="PF02782">
    <property type="entry name" value="FGGY_C"/>
    <property type="match status" value="1"/>
</dbReference>
<feature type="domain" description="Carbohydrate kinase FGGY C-terminal" evidence="6">
    <location>
        <begin position="265"/>
        <end position="458"/>
    </location>
</feature>
<evidence type="ECO:0000256" key="3">
    <source>
        <dbReference type="ARBA" id="ARBA00022777"/>
    </source>
</evidence>
<dbReference type="Proteomes" id="UP000215383">
    <property type="component" value="Chromosome 1"/>
</dbReference>
<dbReference type="InterPro" id="IPR000577">
    <property type="entry name" value="Carb_kinase_FGGY"/>
</dbReference>
<keyword evidence="3 4" id="KW-0418">Kinase</keyword>
<dbReference type="AlphaFoldDB" id="A0A239U3T6"/>
<dbReference type="Gene3D" id="3.30.420.40">
    <property type="match status" value="2"/>
</dbReference>
<name>A0A239U3T6_9FIRM</name>
<accession>A0A239U3T6</accession>
<evidence type="ECO:0000313" key="7">
    <source>
        <dbReference type="EMBL" id="SNV04630.1"/>
    </source>
</evidence>
<feature type="domain" description="Carbohydrate kinase FGGY N-terminal" evidence="5">
    <location>
        <begin position="11"/>
        <end position="255"/>
    </location>
</feature>
<evidence type="ECO:0000256" key="4">
    <source>
        <dbReference type="RuleBase" id="RU003733"/>
    </source>
</evidence>
<evidence type="ECO:0000259" key="6">
    <source>
        <dbReference type="Pfam" id="PF02782"/>
    </source>
</evidence>
<dbReference type="EMBL" id="LT906446">
    <property type="protein sequence ID" value="SNV04630.1"/>
    <property type="molecule type" value="Genomic_DNA"/>
</dbReference>
<gene>
    <name evidence="7" type="primary">xylB_2</name>
    <name evidence="7" type="ORF">SAMEA4364220_02015</name>
</gene>
<dbReference type="eggNOG" id="COG1070">
    <property type="taxonomic scope" value="Bacteria"/>
</dbReference>
<keyword evidence="2 4" id="KW-0808">Transferase</keyword>
<dbReference type="PANTHER" id="PTHR43095">
    <property type="entry name" value="SUGAR KINASE"/>
    <property type="match status" value="1"/>
</dbReference>
<keyword evidence="8" id="KW-1185">Reference proteome</keyword>
<dbReference type="Pfam" id="PF00370">
    <property type="entry name" value="FGGY_N"/>
    <property type="match status" value="1"/>
</dbReference>
<dbReference type="PIRSF" id="PIRSF000538">
    <property type="entry name" value="GlpK"/>
    <property type="match status" value="1"/>
</dbReference>
<dbReference type="InterPro" id="IPR050406">
    <property type="entry name" value="FGGY_Carb_Kinase"/>
</dbReference>
<comment type="similarity">
    <text evidence="1 4">Belongs to the FGGY kinase family.</text>
</comment>
<dbReference type="InterPro" id="IPR043129">
    <property type="entry name" value="ATPase_NBD"/>
</dbReference>
<evidence type="ECO:0000313" key="8">
    <source>
        <dbReference type="Proteomes" id="UP000215383"/>
    </source>
</evidence>
<proteinExistence type="inferred from homology"/>
<dbReference type="InterPro" id="IPR018483">
    <property type="entry name" value="Carb_kinase_FGGY_CS"/>
</dbReference>
<dbReference type="GO" id="GO:0004856">
    <property type="term" value="F:D-xylulokinase activity"/>
    <property type="evidence" value="ECO:0007669"/>
    <property type="project" value="UniProtKB-EC"/>
</dbReference>
<dbReference type="SUPFAM" id="SSF53067">
    <property type="entry name" value="Actin-like ATPase domain"/>
    <property type="match status" value="2"/>
</dbReference>
<evidence type="ECO:0000256" key="2">
    <source>
        <dbReference type="ARBA" id="ARBA00022679"/>
    </source>
</evidence>
<organism evidence="7 8">
    <name type="scientific">Megamonas hypermegale</name>
    <dbReference type="NCBI Taxonomy" id="158847"/>
    <lineage>
        <taxon>Bacteria</taxon>
        <taxon>Bacillati</taxon>
        <taxon>Bacillota</taxon>
        <taxon>Negativicutes</taxon>
        <taxon>Selenomonadales</taxon>
        <taxon>Selenomonadaceae</taxon>
        <taxon>Megamonas</taxon>
    </lineage>
</organism>
<evidence type="ECO:0000259" key="5">
    <source>
        <dbReference type="Pfam" id="PF00370"/>
    </source>
</evidence>
<dbReference type="InterPro" id="IPR018484">
    <property type="entry name" value="FGGY_N"/>
</dbReference>
<evidence type="ECO:0000256" key="1">
    <source>
        <dbReference type="ARBA" id="ARBA00009156"/>
    </source>
</evidence>
<dbReference type="EC" id="2.7.1.17" evidence="7"/>
<dbReference type="PANTHER" id="PTHR43095:SF2">
    <property type="entry name" value="GLUCONOKINASE"/>
    <property type="match status" value="1"/>
</dbReference>